<accession>A0A1E5G5A7</accession>
<dbReference type="OrthoDB" id="9801659at2"/>
<evidence type="ECO:0000259" key="9">
    <source>
        <dbReference type="PROSITE" id="PS51918"/>
    </source>
</evidence>
<keyword evidence="6" id="KW-0408">Iron</keyword>
<feature type="domain" description="Radical SAM core" evidence="9">
    <location>
        <begin position="153"/>
        <end position="379"/>
    </location>
</feature>
<dbReference type="InterPro" id="IPR034466">
    <property type="entry name" value="Methyltransferase_Class_B"/>
</dbReference>
<dbReference type="InterPro" id="IPR006158">
    <property type="entry name" value="Cobalamin-bd"/>
</dbReference>
<dbReference type="GO" id="GO:0046872">
    <property type="term" value="F:metal ion binding"/>
    <property type="evidence" value="ECO:0007669"/>
    <property type="project" value="UniProtKB-KW"/>
</dbReference>
<proteinExistence type="predicted"/>
<evidence type="ECO:0000313" key="10">
    <source>
        <dbReference type="EMBL" id="OEF98370.1"/>
    </source>
</evidence>
<dbReference type="Proteomes" id="UP000094296">
    <property type="component" value="Unassembled WGS sequence"/>
</dbReference>
<comment type="caution">
    <text evidence="10">The sequence shown here is derived from an EMBL/GenBank/DDBJ whole genome shotgun (WGS) entry which is preliminary data.</text>
</comment>
<reference evidence="10 11" key="1">
    <citation type="submission" date="2016-09" db="EMBL/GenBank/DDBJ databases">
        <title>Draft genome sequence for the type strain of Desulfuribacillus alkaliarsenatis AHT28, an obligately anaerobic, sulfidogenic bacterium isolated from Russian soda lake sediments.</title>
        <authorList>
            <person name="Abin C.A."/>
            <person name="Hollibaugh J.T."/>
        </authorList>
    </citation>
    <scope>NUCLEOTIDE SEQUENCE [LARGE SCALE GENOMIC DNA]</scope>
    <source>
        <strain evidence="10 11">AHT28</strain>
    </source>
</reference>
<name>A0A1E5G5A7_9FIRM</name>
<evidence type="ECO:0000256" key="3">
    <source>
        <dbReference type="ARBA" id="ARBA00022679"/>
    </source>
</evidence>
<keyword evidence="5" id="KW-0479">Metal-binding</keyword>
<dbReference type="InterPro" id="IPR058240">
    <property type="entry name" value="rSAM_sf"/>
</dbReference>
<evidence type="ECO:0000259" key="8">
    <source>
        <dbReference type="PROSITE" id="PS51332"/>
    </source>
</evidence>
<evidence type="ECO:0000256" key="4">
    <source>
        <dbReference type="ARBA" id="ARBA00022691"/>
    </source>
</evidence>
<dbReference type="Gene3D" id="3.40.50.280">
    <property type="entry name" value="Cobalamin-binding domain"/>
    <property type="match status" value="1"/>
</dbReference>
<keyword evidence="2" id="KW-0489">Methyltransferase</keyword>
<evidence type="ECO:0000256" key="2">
    <source>
        <dbReference type="ARBA" id="ARBA00022603"/>
    </source>
</evidence>
<feature type="domain" description="B12-binding" evidence="8">
    <location>
        <begin position="2"/>
        <end position="133"/>
    </location>
</feature>
<dbReference type="GO" id="GO:0031419">
    <property type="term" value="F:cobalamin binding"/>
    <property type="evidence" value="ECO:0007669"/>
    <property type="project" value="InterPro"/>
</dbReference>
<dbReference type="PROSITE" id="PS51918">
    <property type="entry name" value="RADICAL_SAM"/>
    <property type="match status" value="1"/>
</dbReference>
<dbReference type="SFLD" id="SFLDG01082">
    <property type="entry name" value="B12-binding_domain_containing"/>
    <property type="match status" value="1"/>
</dbReference>
<dbReference type="GO" id="GO:0051539">
    <property type="term" value="F:4 iron, 4 sulfur cluster binding"/>
    <property type="evidence" value="ECO:0007669"/>
    <property type="project" value="UniProtKB-KW"/>
</dbReference>
<dbReference type="PANTHER" id="PTHR43409:SF7">
    <property type="entry name" value="BLL1977 PROTEIN"/>
    <property type="match status" value="1"/>
</dbReference>
<dbReference type="CDD" id="cd01335">
    <property type="entry name" value="Radical_SAM"/>
    <property type="match status" value="1"/>
</dbReference>
<keyword evidence="4" id="KW-0949">S-adenosyl-L-methionine</keyword>
<evidence type="ECO:0000256" key="5">
    <source>
        <dbReference type="ARBA" id="ARBA00022723"/>
    </source>
</evidence>
<organism evidence="10 11">
    <name type="scientific">Desulfuribacillus alkaliarsenatis</name>
    <dbReference type="NCBI Taxonomy" id="766136"/>
    <lineage>
        <taxon>Bacteria</taxon>
        <taxon>Bacillati</taxon>
        <taxon>Bacillota</taxon>
        <taxon>Desulfuribacillia</taxon>
        <taxon>Desulfuribacillales</taxon>
        <taxon>Desulfuribacillaceae</taxon>
        <taxon>Desulfuribacillus</taxon>
    </lineage>
</organism>
<dbReference type="Gene3D" id="3.80.30.20">
    <property type="entry name" value="tm_1862 like domain"/>
    <property type="match status" value="1"/>
</dbReference>
<evidence type="ECO:0000256" key="6">
    <source>
        <dbReference type="ARBA" id="ARBA00023004"/>
    </source>
</evidence>
<keyword evidence="11" id="KW-1185">Reference proteome</keyword>
<protein>
    <submittedName>
        <fullName evidence="10">B12-binding domain-containing radical SAM protein</fullName>
    </submittedName>
</protein>
<dbReference type="AlphaFoldDB" id="A0A1E5G5A7"/>
<sequence length="438" mass="49998">MKKLLLIQSTPYDSERKPIKKKKLYFVGLALPLIAALTPKNWQVEIILETIEDIPFDTDADLIAIGSMGHAIIRTIDIAEEFKRRGKTVVLGGYMASLMAEEATRYCNSVVVGDAENIWEKLISDYENGQLQKIYQSELTQLITPLPRFDLILNKNIGDFLPVQAGRGCPNSCSFCSVYCLYKNKYLKRSITDVIRDIKQVKEFGFHKFLLLDDNIIADRSYLFELCSEIKKLNMQWASQCSIIIGRDPELLQVVADSGCIALSFGLESISAESLKYMDKAWAKPNEYAALIKNIQAAGIDVSTEMVVGADGDTLESIKNTAEFISDNKIVIPRFYILTPIPGTKYYDTLKAENRIYNDDMYSYNGSEAVHLPKNMSPEQLTTAYWDLYNEVFSISSILKRTVFRRDFFKKADRFLFYLGVNLYYRYQIKQKITPNII</sequence>
<dbReference type="PANTHER" id="PTHR43409">
    <property type="entry name" value="ANAEROBIC MAGNESIUM-PROTOPORPHYRIN IX MONOMETHYL ESTER CYCLASE-RELATED"/>
    <property type="match status" value="1"/>
</dbReference>
<dbReference type="STRING" id="766136.BHF68_01450"/>
<comment type="cofactor">
    <cofactor evidence="1">
        <name>[4Fe-4S] cluster</name>
        <dbReference type="ChEBI" id="CHEBI:49883"/>
    </cofactor>
</comment>
<dbReference type="InterPro" id="IPR023404">
    <property type="entry name" value="rSAM_horseshoe"/>
</dbReference>
<dbReference type="Pfam" id="PF04055">
    <property type="entry name" value="Radical_SAM"/>
    <property type="match status" value="1"/>
</dbReference>
<dbReference type="SUPFAM" id="SSF102114">
    <property type="entry name" value="Radical SAM enzymes"/>
    <property type="match status" value="1"/>
</dbReference>
<dbReference type="InterPro" id="IPR006638">
    <property type="entry name" value="Elp3/MiaA/NifB-like_rSAM"/>
</dbReference>
<dbReference type="SMART" id="SM00729">
    <property type="entry name" value="Elp3"/>
    <property type="match status" value="1"/>
</dbReference>
<dbReference type="EMBL" id="MIJE01000001">
    <property type="protein sequence ID" value="OEF98370.1"/>
    <property type="molecule type" value="Genomic_DNA"/>
</dbReference>
<evidence type="ECO:0000256" key="1">
    <source>
        <dbReference type="ARBA" id="ARBA00001966"/>
    </source>
</evidence>
<gene>
    <name evidence="10" type="ORF">BHF68_01450</name>
</gene>
<dbReference type="InterPro" id="IPR051198">
    <property type="entry name" value="BchE-like"/>
</dbReference>
<dbReference type="SFLD" id="SFLDS00029">
    <property type="entry name" value="Radical_SAM"/>
    <property type="match status" value="1"/>
</dbReference>
<evidence type="ECO:0000256" key="7">
    <source>
        <dbReference type="ARBA" id="ARBA00023014"/>
    </source>
</evidence>
<dbReference type="PROSITE" id="PS51332">
    <property type="entry name" value="B12_BINDING"/>
    <property type="match status" value="1"/>
</dbReference>
<dbReference type="GO" id="GO:0003824">
    <property type="term" value="F:catalytic activity"/>
    <property type="evidence" value="ECO:0007669"/>
    <property type="project" value="InterPro"/>
</dbReference>
<dbReference type="RefSeq" id="WP_069641862.1">
    <property type="nucleotide sequence ID" value="NZ_MIJE01000001.1"/>
</dbReference>
<keyword evidence="3" id="KW-0808">Transferase</keyword>
<keyword evidence="7" id="KW-0411">Iron-sulfur</keyword>
<evidence type="ECO:0000313" key="11">
    <source>
        <dbReference type="Proteomes" id="UP000094296"/>
    </source>
</evidence>
<dbReference type="GO" id="GO:0005829">
    <property type="term" value="C:cytosol"/>
    <property type="evidence" value="ECO:0007669"/>
    <property type="project" value="TreeGrafter"/>
</dbReference>
<dbReference type="SFLD" id="SFLDG01123">
    <property type="entry name" value="methyltransferase_(Class_B)"/>
    <property type="match status" value="1"/>
</dbReference>
<dbReference type="InterPro" id="IPR007197">
    <property type="entry name" value="rSAM"/>
</dbReference>